<evidence type="ECO:0000256" key="1">
    <source>
        <dbReference type="SAM" id="MobiDB-lite"/>
    </source>
</evidence>
<evidence type="ECO:0000313" key="3">
    <source>
        <dbReference type="Proteomes" id="UP001207528"/>
    </source>
</evidence>
<dbReference type="EMBL" id="JACKTI010000020">
    <property type="protein sequence ID" value="MCV7022640.1"/>
    <property type="molecule type" value="Genomic_DNA"/>
</dbReference>
<proteinExistence type="predicted"/>
<gene>
    <name evidence="2" type="ORF">H7I77_04650</name>
</gene>
<dbReference type="Proteomes" id="UP001207528">
    <property type="component" value="Unassembled WGS sequence"/>
</dbReference>
<dbReference type="AlphaFoldDB" id="A0AAW5SGA8"/>
<reference evidence="2" key="1">
    <citation type="submission" date="2020-07" db="EMBL/GenBank/DDBJ databases">
        <authorList>
            <person name="Pettersson B.M.F."/>
            <person name="Behra P.R.K."/>
            <person name="Ramesh M."/>
            <person name="Das S."/>
            <person name="Dasgupta S."/>
            <person name="Kirsebom L.A."/>
        </authorList>
    </citation>
    <scope>NUCLEOTIDE SEQUENCE</scope>
    <source>
        <strain evidence="2">DSM 44203</strain>
    </source>
</reference>
<name>A0AAW5SGA8_MYCNV</name>
<organism evidence="2 3">
    <name type="scientific">Mycolicibacterium novocastrense</name>
    <name type="common">Mycobacterium novocastrense</name>
    <dbReference type="NCBI Taxonomy" id="59813"/>
    <lineage>
        <taxon>Bacteria</taxon>
        <taxon>Bacillati</taxon>
        <taxon>Actinomycetota</taxon>
        <taxon>Actinomycetes</taxon>
        <taxon>Mycobacteriales</taxon>
        <taxon>Mycobacteriaceae</taxon>
        <taxon>Mycolicibacterium</taxon>
    </lineage>
</organism>
<reference evidence="2" key="2">
    <citation type="journal article" date="2022" name="BMC Genomics">
        <title>Comparative genome analysis of mycobacteria focusing on tRNA and non-coding RNA.</title>
        <authorList>
            <person name="Behra P.R.K."/>
            <person name="Pettersson B.M.F."/>
            <person name="Ramesh M."/>
            <person name="Das S."/>
            <person name="Dasgupta S."/>
            <person name="Kirsebom L.A."/>
        </authorList>
    </citation>
    <scope>NUCLEOTIDE SEQUENCE</scope>
    <source>
        <strain evidence="2">DSM 44203</strain>
    </source>
</reference>
<comment type="caution">
    <text evidence="2">The sequence shown here is derived from an EMBL/GenBank/DDBJ whole genome shotgun (WGS) entry which is preliminary data.</text>
</comment>
<accession>A0AAW5SGA8</accession>
<sequence>MSRFVIKHVQTGPPELASQVPATASTVHLRLDETTGDPVFHAALDEPWKIYLHDTAAAAGLPAQRLGRDDAGAFAWVTEVTVWPHRQGDQPHPGMTDFAMNLTYVLDATQAAETPNEHPLAVILIDDLPDELTADPAAASGDTHVVTHTDTGQRSHVTAGSEEAQRSTVMTAQPNSTASAGGLILHSLRTNGQLSIDLPVDATLVRPLDPADDTAQRWLVTLGRPARYVAQEHTGAQRAKTISDVVITADTDAATWITGDRNRTVRIAVVTGDDLGPGGPTVTEIGTATVDMVGQPPRHQDARGDQDLPGRLRERNANIRAQLSIWIARLTVVAGERPRGAPLEIPSALAQPGYCLDQDKLIYRPTDQPAVSTHNEDELLYWIVSDVAQSLARTWVRRAPSYRGDGDERSRTLLHQRWWTLMSALSADWGDRAADSRV</sequence>
<feature type="region of interest" description="Disordered" evidence="1">
    <location>
        <begin position="142"/>
        <end position="167"/>
    </location>
</feature>
<evidence type="ECO:0000313" key="2">
    <source>
        <dbReference type="EMBL" id="MCV7022640.1"/>
    </source>
</evidence>
<protein>
    <submittedName>
        <fullName evidence="2">Uncharacterized protein</fullName>
    </submittedName>
</protein>